<dbReference type="RefSeq" id="WP_344781094.1">
    <property type="nucleotide sequence ID" value="NZ_BAABAF010000003.1"/>
</dbReference>
<reference evidence="2" key="1">
    <citation type="journal article" date="2019" name="Int. J. Syst. Evol. Microbiol.">
        <title>The Global Catalogue of Microorganisms (GCM) 10K type strain sequencing project: providing services to taxonomists for standard genome sequencing and annotation.</title>
        <authorList>
            <consortium name="The Broad Institute Genomics Platform"/>
            <consortium name="The Broad Institute Genome Sequencing Center for Infectious Disease"/>
            <person name="Wu L."/>
            <person name="Ma J."/>
        </authorList>
    </citation>
    <scope>NUCLEOTIDE SEQUENCE [LARGE SCALE GENOMIC DNA]</scope>
    <source>
        <strain evidence="2">JCM 16950</strain>
    </source>
</reference>
<gene>
    <name evidence="1" type="ORF">GCM10022240_09550</name>
</gene>
<sequence length="73" mass="7873">MRRSEFHRAVEAEFGTAGAALVADLTLPGMGERTAAAALDAGIEPRDVWLALCSETDVPESRRHGVGRLTPRR</sequence>
<protein>
    <submittedName>
        <fullName evidence="1">DUF3046 domain-containing protein</fullName>
    </submittedName>
</protein>
<organism evidence="1 2">
    <name type="scientific">Microbacterium kribbense</name>
    <dbReference type="NCBI Taxonomy" id="433645"/>
    <lineage>
        <taxon>Bacteria</taxon>
        <taxon>Bacillati</taxon>
        <taxon>Actinomycetota</taxon>
        <taxon>Actinomycetes</taxon>
        <taxon>Micrococcales</taxon>
        <taxon>Microbacteriaceae</taxon>
        <taxon>Microbacterium</taxon>
    </lineage>
</organism>
<evidence type="ECO:0000313" key="1">
    <source>
        <dbReference type="EMBL" id="GAA3759024.1"/>
    </source>
</evidence>
<accession>A0ABP7GBR9</accession>
<dbReference type="InterPro" id="IPR021408">
    <property type="entry name" value="DUF3046"/>
</dbReference>
<dbReference type="Pfam" id="PF11248">
    <property type="entry name" value="DUF3046"/>
    <property type="match status" value="1"/>
</dbReference>
<name>A0ABP7GBR9_9MICO</name>
<dbReference type="Proteomes" id="UP001500540">
    <property type="component" value="Unassembled WGS sequence"/>
</dbReference>
<keyword evidence="2" id="KW-1185">Reference proteome</keyword>
<evidence type="ECO:0000313" key="2">
    <source>
        <dbReference type="Proteomes" id="UP001500540"/>
    </source>
</evidence>
<proteinExistence type="predicted"/>
<comment type="caution">
    <text evidence="1">The sequence shown here is derived from an EMBL/GenBank/DDBJ whole genome shotgun (WGS) entry which is preliminary data.</text>
</comment>
<dbReference type="EMBL" id="BAABAF010000003">
    <property type="protein sequence ID" value="GAA3759024.1"/>
    <property type="molecule type" value="Genomic_DNA"/>
</dbReference>